<dbReference type="VEuPathDB" id="AmoebaDB:NF0035610"/>
<feature type="compositionally biased region" description="Polar residues" evidence="2">
    <location>
        <begin position="1163"/>
        <end position="1174"/>
    </location>
</feature>
<dbReference type="OMA" id="FGDLWCN"/>
<name>A0A6A5C3N7_NAEFO</name>
<dbReference type="EMBL" id="VFQX01000009">
    <property type="protein sequence ID" value="KAF0982356.1"/>
    <property type="molecule type" value="Genomic_DNA"/>
</dbReference>
<dbReference type="PROSITE" id="PS50096">
    <property type="entry name" value="IQ"/>
    <property type="match status" value="1"/>
</dbReference>
<sequence>MLNPEWMVCDDHHRSEPSHNSKEPKDEDEDVLDQFKKLLRYSRNSSKHNFSRHMAKTENSNKFLWVKPQQTSEWFNSVASLMIKRLNMGKSVTQIRPHFLTSLLGPSGISHFAISNNHSAEILCSRITESLKNNKPQTIVLLGRTKEERIDVIIKTLDKLFFECTSRKNTEDLNKSPQTREIEGISCFSRCILSEQLCLLYKLGSSRYVSSSYEMIKPGFGFNITLTFKRGDSTNMNQVSSSIIDFDIAAYLFNRYEMEYVLRRKTNPYQSSVRLILEHFEIFKDLLCAPTKMIEPLLGHTFIGLKHFSFIESMKKEISNAEAKFYDLLKNVKRALKCSTREINAFLRGLSIVLLLIDIDDSSSVDVFKEGLRMEMERHIETFDSELLEHLCDILQMERFEVLKNMNLMINGKVSLPGAFNSCMNFACVVFEAIFRWVVEKGHLASKSFTNIEAEDELETDQLSAVHIISLPELVNDNSLHYFGDLWCNVSSEHLYSWALQYLIEDISSIHTREGYKLTDPLVDVIEKSPSREIIDFLFGSQGILCSFPSLSQQSDYQENHEALENVIQYFRNNSYYGLSCVNISKSDEDKLIIDHSFGRFEYSIDAVFPPAVSEASQYQIIRNGIPYVDISETHKEFLSNMKQLLSSTALNAEPTFLTFCYMNATIPPEGQCVESSFSNLTSQIACSVLSFVAETNEKSFDYVLSPTTFWKSFGSLTFKLYFSNDNNIDNKRKDILTLATKILQHYLGSNHNANEKLSYFVGKYNILMKKDAYDLLRKKVLQIMEEAALVIQRQWRLSTIRRQICKSLKELISKEKDSLQKNVATGAPSENSQPNIITTVHDTHNALPQPTPLKERKKKMQKSYAYSLMKRKEIAKPQKAQKSLVNKKKSIFSVTSNKPESSSQDAIERVTLIQALIRGNLLNNQFSKLKRLAMLIQSLYKKRKIFEIEKEMRKRKFEVIKRKNEQKKNEFERQNRAALTIQHAWKMFKQRYFHTQLLDAVIIIQRAWRAYKTRKTINLVLMKNKAKRQQEKRRLDLEERERKIKEAETRIAKYSQELEEKQKLLKEEENRFMKKQMMERKQKEEKLWATVSEISNSLLLSHGSTLNMTHISSSGSNISSMTSSQDEPSPKKKTYSDFLKETYGNAPVVKLKEKTPKIAKQPLSSSNIPSNVSPKKEAKTPKNSFRRLSLNNSSGGGGRQKSRQRDASTSPKPSIPKLPLHRILNDNTTHDSGFSMKKQHLKHSANVAPPPTQESKKKTEDGWLYWQKGIDELSQLFSRK</sequence>
<feature type="coiled-coil region" evidence="1">
    <location>
        <begin position="1022"/>
        <end position="1079"/>
    </location>
</feature>
<dbReference type="RefSeq" id="XP_044567069.1">
    <property type="nucleotide sequence ID" value="XM_044701677.1"/>
</dbReference>
<feature type="compositionally biased region" description="Basic and acidic residues" evidence="2">
    <location>
        <begin position="9"/>
        <end position="25"/>
    </location>
</feature>
<evidence type="ECO:0000256" key="1">
    <source>
        <dbReference type="SAM" id="Coils"/>
    </source>
</evidence>
<dbReference type="Gene3D" id="1.20.5.190">
    <property type="match status" value="1"/>
</dbReference>
<dbReference type="Proteomes" id="UP000444721">
    <property type="component" value="Unassembled WGS sequence"/>
</dbReference>
<dbReference type="OrthoDB" id="10348596at2759"/>
<feature type="compositionally biased region" description="Low complexity" evidence="2">
    <location>
        <begin position="1113"/>
        <end position="1125"/>
    </location>
</feature>
<feature type="region of interest" description="Disordered" evidence="2">
    <location>
        <begin position="1"/>
        <end position="29"/>
    </location>
</feature>
<reference evidence="3 4" key="1">
    <citation type="journal article" date="2019" name="Sci. Rep.">
        <title>Nanopore sequencing improves the draft genome of the human pathogenic amoeba Naegleria fowleri.</title>
        <authorList>
            <person name="Liechti N."/>
            <person name="Schurch N."/>
            <person name="Bruggmann R."/>
            <person name="Wittwer M."/>
        </authorList>
    </citation>
    <scope>NUCLEOTIDE SEQUENCE [LARGE SCALE GENOMIC DNA]</scope>
    <source>
        <strain evidence="3 4">ATCC 30894</strain>
    </source>
</reference>
<gene>
    <name evidence="3" type="ORF">FDP41_011286</name>
</gene>
<dbReference type="InterPro" id="IPR027417">
    <property type="entry name" value="P-loop_NTPase"/>
</dbReference>
<dbReference type="InterPro" id="IPR000048">
    <property type="entry name" value="IQ_motif_EF-hand-BS"/>
</dbReference>
<feature type="region of interest" description="Disordered" evidence="2">
    <location>
        <begin position="1112"/>
        <end position="1135"/>
    </location>
</feature>
<evidence type="ECO:0000313" key="4">
    <source>
        <dbReference type="Proteomes" id="UP000444721"/>
    </source>
</evidence>
<evidence type="ECO:0000313" key="3">
    <source>
        <dbReference type="EMBL" id="KAF0982356.1"/>
    </source>
</evidence>
<dbReference type="Pfam" id="PF00612">
    <property type="entry name" value="IQ"/>
    <property type="match status" value="1"/>
</dbReference>
<dbReference type="GeneID" id="68118501"/>
<dbReference type="SUPFAM" id="SSF52540">
    <property type="entry name" value="P-loop containing nucleoside triphosphate hydrolases"/>
    <property type="match status" value="2"/>
</dbReference>
<feature type="region of interest" description="Disordered" evidence="2">
    <location>
        <begin position="1154"/>
        <end position="1261"/>
    </location>
</feature>
<keyword evidence="4" id="KW-1185">Reference proteome</keyword>
<accession>A0A6A5C3N7</accession>
<dbReference type="VEuPathDB" id="AmoebaDB:NfTy_020170"/>
<proteinExistence type="predicted"/>
<keyword evidence="1" id="KW-0175">Coiled coil</keyword>
<dbReference type="VEuPathDB" id="AmoebaDB:FDP41_011286"/>
<protein>
    <submittedName>
        <fullName evidence="3">Uncharacterized protein</fullName>
    </submittedName>
</protein>
<organism evidence="3 4">
    <name type="scientific">Naegleria fowleri</name>
    <name type="common">Brain eating amoeba</name>
    <dbReference type="NCBI Taxonomy" id="5763"/>
    <lineage>
        <taxon>Eukaryota</taxon>
        <taxon>Discoba</taxon>
        <taxon>Heterolobosea</taxon>
        <taxon>Tetramitia</taxon>
        <taxon>Eutetramitia</taxon>
        <taxon>Vahlkampfiidae</taxon>
        <taxon>Naegleria</taxon>
    </lineage>
</organism>
<comment type="caution">
    <text evidence="3">The sequence shown here is derived from an EMBL/GenBank/DDBJ whole genome shotgun (WGS) entry which is preliminary data.</text>
</comment>
<evidence type="ECO:0000256" key="2">
    <source>
        <dbReference type="SAM" id="MobiDB-lite"/>
    </source>
</evidence>
<dbReference type="CDD" id="cd23767">
    <property type="entry name" value="IQCD"/>
    <property type="match status" value="1"/>
</dbReference>
<dbReference type="SMART" id="SM00015">
    <property type="entry name" value="IQ"/>
    <property type="match status" value="4"/>
</dbReference>